<comment type="caution">
    <text evidence="1">The sequence shown here is derived from an EMBL/GenBank/DDBJ whole genome shotgun (WGS) entry which is preliminary data.</text>
</comment>
<dbReference type="OrthoDB" id="1326672at2759"/>
<evidence type="ECO:0000313" key="2">
    <source>
        <dbReference type="Proteomes" id="UP000824120"/>
    </source>
</evidence>
<dbReference type="AlphaFoldDB" id="A0A9J5YZG1"/>
<name>A0A9J5YZG1_SOLCO</name>
<evidence type="ECO:0000313" key="1">
    <source>
        <dbReference type="EMBL" id="KAG5606041.1"/>
    </source>
</evidence>
<protein>
    <submittedName>
        <fullName evidence="1">Uncharacterized protein</fullName>
    </submittedName>
</protein>
<organism evidence="1 2">
    <name type="scientific">Solanum commersonii</name>
    <name type="common">Commerson's wild potato</name>
    <name type="synonym">Commerson's nightshade</name>
    <dbReference type="NCBI Taxonomy" id="4109"/>
    <lineage>
        <taxon>Eukaryota</taxon>
        <taxon>Viridiplantae</taxon>
        <taxon>Streptophyta</taxon>
        <taxon>Embryophyta</taxon>
        <taxon>Tracheophyta</taxon>
        <taxon>Spermatophyta</taxon>
        <taxon>Magnoliopsida</taxon>
        <taxon>eudicotyledons</taxon>
        <taxon>Gunneridae</taxon>
        <taxon>Pentapetalae</taxon>
        <taxon>asterids</taxon>
        <taxon>lamiids</taxon>
        <taxon>Solanales</taxon>
        <taxon>Solanaceae</taxon>
        <taxon>Solanoideae</taxon>
        <taxon>Solaneae</taxon>
        <taxon>Solanum</taxon>
    </lineage>
</organism>
<gene>
    <name evidence="1" type="ORF">H5410_027533</name>
</gene>
<dbReference type="Proteomes" id="UP000824120">
    <property type="component" value="Chromosome 5"/>
</dbReference>
<reference evidence="1 2" key="1">
    <citation type="submission" date="2020-09" db="EMBL/GenBank/DDBJ databases">
        <title>De no assembly of potato wild relative species, Solanum commersonii.</title>
        <authorList>
            <person name="Cho K."/>
        </authorList>
    </citation>
    <scope>NUCLEOTIDE SEQUENCE [LARGE SCALE GENOMIC DNA]</scope>
    <source>
        <strain evidence="1">LZ3.2</strain>
        <tissue evidence="1">Leaf</tissue>
    </source>
</reference>
<accession>A0A9J5YZG1</accession>
<sequence length="148" mass="16942">MVYNSSLALHRGYSMEREKDAKKVTWMTQIEAKAGRSAETLKKNSKEDLMMEIQLLVLLSHPDKYEFLVSYKTQNESALHTQNGTPKDKHAHPLFMISPISFSHTYNLPSYSTFEKDNLRHAPKIPQKRVILKSGETMPTGNLEETSC</sequence>
<dbReference type="EMBL" id="JACXVP010000005">
    <property type="protein sequence ID" value="KAG5606041.1"/>
    <property type="molecule type" value="Genomic_DNA"/>
</dbReference>
<proteinExistence type="predicted"/>
<keyword evidence="2" id="KW-1185">Reference proteome</keyword>